<name>M5SGG0_9BACT</name>
<evidence type="ECO:0000313" key="1">
    <source>
        <dbReference type="EMBL" id="EMI25269.1"/>
    </source>
</evidence>
<accession>M5SGG0</accession>
<reference evidence="1 2" key="1">
    <citation type="journal article" date="2013" name="Mar. Genomics">
        <title>Expression of sulfatases in Rhodopirellula baltica and the diversity of sulfatases in the genus Rhodopirellula.</title>
        <authorList>
            <person name="Wegner C.E."/>
            <person name="Richter-Heitmann T."/>
            <person name="Klindworth A."/>
            <person name="Klockow C."/>
            <person name="Richter M."/>
            <person name="Achstetter T."/>
            <person name="Glockner F.O."/>
            <person name="Harder J."/>
        </authorList>
    </citation>
    <scope>NUCLEOTIDE SEQUENCE [LARGE SCALE GENOMIC DNA]</scope>
    <source>
        <strain evidence="1 2">SH398</strain>
    </source>
</reference>
<sequence length="52" mass="5724">MVFVENGHVIDDRKVESDVMQTPMSTFSQHIDNAESSDGSVYLFTAHAEGPP</sequence>
<gene>
    <name evidence="1" type="ORF">RESH_04145</name>
</gene>
<comment type="caution">
    <text evidence="1">The sequence shown here is derived from an EMBL/GenBank/DDBJ whole genome shotgun (WGS) entry which is preliminary data.</text>
</comment>
<evidence type="ECO:0000313" key="2">
    <source>
        <dbReference type="Proteomes" id="UP000011996"/>
    </source>
</evidence>
<protein>
    <submittedName>
        <fullName evidence="1">Uncharacterized protein</fullName>
    </submittedName>
</protein>
<dbReference type="AlphaFoldDB" id="M5SGG0"/>
<dbReference type="Proteomes" id="UP000011996">
    <property type="component" value="Unassembled WGS sequence"/>
</dbReference>
<dbReference type="EMBL" id="ANOF01000129">
    <property type="protein sequence ID" value="EMI25269.1"/>
    <property type="molecule type" value="Genomic_DNA"/>
</dbReference>
<dbReference type="PATRIC" id="fig|1263868.3.peg.4496"/>
<proteinExistence type="predicted"/>
<organism evidence="1 2">
    <name type="scientific">Rhodopirellula europaea SH398</name>
    <dbReference type="NCBI Taxonomy" id="1263868"/>
    <lineage>
        <taxon>Bacteria</taxon>
        <taxon>Pseudomonadati</taxon>
        <taxon>Planctomycetota</taxon>
        <taxon>Planctomycetia</taxon>
        <taxon>Pirellulales</taxon>
        <taxon>Pirellulaceae</taxon>
        <taxon>Rhodopirellula</taxon>
    </lineage>
</organism>